<dbReference type="Proteomes" id="UP000282529">
    <property type="component" value="Unassembled WGS sequence"/>
</dbReference>
<evidence type="ECO:0000313" key="9">
    <source>
        <dbReference type="Proteomes" id="UP000282529"/>
    </source>
</evidence>
<dbReference type="InterPro" id="IPR001148">
    <property type="entry name" value="CA_dom"/>
</dbReference>
<proteinExistence type="inferred from homology"/>
<evidence type="ECO:0000259" key="7">
    <source>
        <dbReference type="PROSITE" id="PS51144"/>
    </source>
</evidence>
<comment type="caution">
    <text evidence="8">The sequence shown here is derived from an EMBL/GenBank/DDBJ whole genome shotgun (WGS) entry which is preliminary data.</text>
</comment>
<evidence type="ECO:0000256" key="5">
    <source>
        <dbReference type="ARBA" id="ARBA00023239"/>
    </source>
</evidence>
<dbReference type="GO" id="GO:0004089">
    <property type="term" value="F:carbonate dehydratase activity"/>
    <property type="evidence" value="ECO:0007669"/>
    <property type="project" value="UniProtKB-EC"/>
</dbReference>
<dbReference type="PROSITE" id="PS51144">
    <property type="entry name" value="ALPHA_CA_2"/>
    <property type="match status" value="1"/>
</dbReference>
<dbReference type="EMBL" id="RQPI01000021">
    <property type="protein sequence ID" value="RQW08398.1"/>
    <property type="molecule type" value="Genomic_DNA"/>
</dbReference>
<evidence type="ECO:0000256" key="1">
    <source>
        <dbReference type="ARBA" id="ARBA00010718"/>
    </source>
</evidence>
<dbReference type="PANTHER" id="PTHR18952:SF265">
    <property type="entry name" value="CARBONIC ANHYDRASE"/>
    <property type="match status" value="1"/>
</dbReference>
<protein>
    <recommendedName>
        <fullName evidence="2">carbonic anhydrase</fullName>
        <ecNumber evidence="2">4.2.1.1</ecNumber>
    </recommendedName>
</protein>
<evidence type="ECO:0000256" key="6">
    <source>
        <dbReference type="ARBA" id="ARBA00048348"/>
    </source>
</evidence>
<dbReference type="SMART" id="SM01057">
    <property type="entry name" value="Carb_anhydrase"/>
    <property type="match status" value="1"/>
</dbReference>
<dbReference type="InterPro" id="IPR041891">
    <property type="entry name" value="Alpha_CA_prokaryot-like"/>
</dbReference>
<dbReference type="EC" id="4.2.1.1" evidence="2"/>
<keyword evidence="4" id="KW-0862">Zinc</keyword>
<comment type="catalytic activity">
    <reaction evidence="6">
        <text>hydrogencarbonate + H(+) = CO2 + H2O</text>
        <dbReference type="Rhea" id="RHEA:10748"/>
        <dbReference type="ChEBI" id="CHEBI:15377"/>
        <dbReference type="ChEBI" id="CHEBI:15378"/>
        <dbReference type="ChEBI" id="CHEBI:16526"/>
        <dbReference type="ChEBI" id="CHEBI:17544"/>
        <dbReference type="EC" id="4.2.1.1"/>
    </reaction>
</comment>
<dbReference type="InterPro" id="IPR023561">
    <property type="entry name" value="Carbonic_anhydrase_a-class"/>
</dbReference>
<dbReference type="SUPFAM" id="SSF51069">
    <property type="entry name" value="Carbonic anhydrase"/>
    <property type="match status" value="1"/>
</dbReference>
<accession>A0A3N9NWX8</accession>
<name>A0A3N9NWX8_9BACL</name>
<feature type="domain" description="Alpha-carbonic anhydrase" evidence="7">
    <location>
        <begin position="54"/>
        <end position="281"/>
    </location>
</feature>
<dbReference type="AlphaFoldDB" id="A0A3N9NWX8"/>
<gene>
    <name evidence="8" type="ORF">EH198_22585</name>
</gene>
<evidence type="ECO:0000256" key="3">
    <source>
        <dbReference type="ARBA" id="ARBA00022723"/>
    </source>
</evidence>
<dbReference type="CDD" id="cd03124">
    <property type="entry name" value="alpha_CA_prokaryotic_like"/>
    <property type="match status" value="1"/>
</dbReference>
<evidence type="ECO:0000256" key="4">
    <source>
        <dbReference type="ARBA" id="ARBA00022833"/>
    </source>
</evidence>
<dbReference type="GO" id="GO:0008270">
    <property type="term" value="F:zinc ion binding"/>
    <property type="evidence" value="ECO:0007669"/>
    <property type="project" value="InterPro"/>
</dbReference>
<evidence type="ECO:0000313" key="8">
    <source>
        <dbReference type="EMBL" id="RQW08398.1"/>
    </source>
</evidence>
<dbReference type="PANTHER" id="PTHR18952">
    <property type="entry name" value="CARBONIC ANHYDRASE"/>
    <property type="match status" value="1"/>
</dbReference>
<dbReference type="Gene3D" id="3.10.200.10">
    <property type="entry name" value="Alpha carbonic anhydrase"/>
    <property type="match status" value="1"/>
</dbReference>
<sequence>MEEGMRMSSTITYSRLLLSGLMLGGLLAGCTDQEQSGPNTEDKQPVQGAQAKTVHWSYEGATSPEHWSELGDEFKTCELGKQQSPIDIEDDAVEKDSNLSPVKVNYSPSDVSLVNNGHTIQVSVKGENNVIVLEGKTYKLKQFHFHLPSEHEVGGKHGEMELHLVHQSADGDFAVLGALINSGTENAELNKLWSRLPKEENEKATVIEGKFDLNALLPGDLHSYRYQGSLTTPPCSEGVQWIVLKQPVEWSEDQIAAFRNIFPHDNRPVQPLDGRKLETEG</sequence>
<comment type="similarity">
    <text evidence="1">Belongs to the alpha-carbonic anhydrase family.</text>
</comment>
<evidence type="ECO:0000256" key="2">
    <source>
        <dbReference type="ARBA" id="ARBA00012925"/>
    </source>
</evidence>
<dbReference type="Pfam" id="PF00194">
    <property type="entry name" value="Carb_anhydrase"/>
    <property type="match status" value="1"/>
</dbReference>
<keyword evidence="5" id="KW-0456">Lyase</keyword>
<dbReference type="InterPro" id="IPR036398">
    <property type="entry name" value="CA_dom_sf"/>
</dbReference>
<keyword evidence="3" id="KW-0479">Metal-binding</keyword>
<organism evidence="8 9">
    <name type="scientific">Paenibacillus rhizophilus</name>
    <dbReference type="NCBI Taxonomy" id="1850366"/>
    <lineage>
        <taxon>Bacteria</taxon>
        <taxon>Bacillati</taxon>
        <taxon>Bacillota</taxon>
        <taxon>Bacilli</taxon>
        <taxon>Bacillales</taxon>
        <taxon>Paenibacillaceae</taxon>
        <taxon>Paenibacillus</taxon>
    </lineage>
</organism>
<keyword evidence="9" id="KW-1185">Reference proteome</keyword>
<reference evidence="8 9" key="1">
    <citation type="submission" date="2018-11" db="EMBL/GenBank/DDBJ databases">
        <title>Genome sequence of strain 7197.</title>
        <authorList>
            <person name="Gao J."/>
            <person name="Sun J."/>
        </authorList>
    </citation>
    <scope>NUCLEOTIDE SEQUENCE [LARGE SCALE GENOMIC DNA]</scope>
    <source>
        <strain evidence="8 9">7197</strain>
    </source>
</reference>
<dbReference type="PROSITE" id="PS51257">
    <property type="entry name" value="PROKAR_LIPOPROTEIN"/>
    <property type="match status" value="1"/>
</dbReference>
<dbReference type="OrthoDB" id="5327615at2"/>